<dbReference type="InterPro" id="IPR002347">
    <property type="entry name" value="SDR_fam"/>
</dbReference>
<evidence type="ECO:0000313" key="3">
    <source>
        <dbReference type="EMBL" id="MFD0687605.1"/>
    </source>
</evidence>
<evidence type="ECO:0000313" key="4">
    <source>
        <dbReference type="Proteomes" id="UP001597063"/>
    </source>
</evidence>
<reference evidence="4" key="1">
    <citation type="journal article" date="2019" name="Int. J. Syst. Evol. Microbiol.">
        <title>The Global Catalogue of Microorganisms (GCM) 10K type strain sequencing project: providing services to taxonomists for standard genome sequencing and annotation.</title>
        <authorList>
            <consortium name="The Broad Institute Genomics Platform"/>
            <consortium name="The Broad Institute Genome Sequencing Center for Infectious Disease"/>
            <person name="Wu L."/>
            <person name="Ma J."/>
        </authorList>
    </citation>
    <scope>NUCLEOTIDE SEQUENCE [LARGE SCALE GENOMIC DNA]</scope>
    <source>
        <strain evidence="4">JCM 9371</strain>
    </source>
</reference>
<protein>
    <submittedName>
        <fullName evidence="3">SDR family NAD(P)-dependent oxidoreductase</fullName>
        <ecNumber evidence="3">1.1.1.-</ecNumber>
    </submittedName>
</protein>
<sequence length="242" mass="25620">MTELDGKVAIITGAARGQGAAEARLFVAHGARVVLTDLDKDGTAVADELGDAAIFVPHDVSSAEDWAEVVRQALKAFGTIDILINNAGIYKPKPLANTDEANFDLHYRVNQRGVFLGMKAVLETMTAAGRGSIVNISSTAGMMNFPGSFAYSMTKWASRGMSKVAAFELAPLGIRVNSVHPGVIDTPMLEENPPGMLDLFKAFIPMQRSGTPDEVAELVMFLASDRASYITGAEISIAGGVC</sequence>
<dbReference type="Pfam" id="PF13561">
    <property type="entry name" value="adh_short_C2"/>
    <property type="match status" value="1"/>
</dbReference>
<dbReference type="Proteomes" id="UP001597063">
    <property type="component" value="Unassembled WGS sequence"/>
</dbReference>
<gene>
    <name evidence="3" type="ORF">ACFQZM_24135</name>
</gene>
<comment type="similarity">
    <text evidence="1">Belongs to the short-chain dehydrogenases/reductases (SDR) family.</text>
</comment>
<dbReference type="EC" id="1.1.1.-" evidence="3"/>
<dbReference type="PROSITE" id="PS00061">
    <property type="entry name" value="ADH_SHORT"/>
    <property type="match status" value="1"/>
</dbReference>
<dbReference type="InterPro" id="IPR020904">
    <property type="entry name" value="Sc_DH/Rdtase_CS"/>
</dbReference>
<name>A0ABW2XPP5_9ACTN</name>
<dbReference type="InterPro" id="IPR036291">
    <property type="entry name" value="NAD(P)-bd_dom_sf"/>
</dbReference>
<dbReference type="RefSeq" id="WP_131756876.1">
    <property type="nucleotide sequence ID" value="NZ_CAACUY010000022.1"/>
</dbReference>
<dbReference type="NCBIfam" id="NF005559">
    <property type="entry name" value="PRK07231.1"/>
    <property type="match status" value="1"/>
</dbReference>
<proteinExistence type="inferred from homology"/>
<dbReference type="PRINTS" id="PR00080">
    <property type="entry name" value="SDRFAMILY"/>
</dbReference>
<evidence type="ECO:0000256" key="1">
    <source>
        <dbReference type="ARBA" id="ARBA00006484"/>
    </source>
</evidence>
<keyword evidence="2 3" id="KW-0560">Oxidoreductase</keyword>
<dbReference type="EMBL" id="JBHTGP010000013">
    <property type="protein sequence ID" value="MFD0687605.1"/>
    <property type="molecule type" value="Genomic_DNA"/>
</dbReference>
<dbReference type="Gene3D" id="3.40.50.720">
    <property type="entry name" value="NAD(P)-binding Rossmann-like Domain"/>
    <property type="match status" value="1"/>
</dbReference>
<dbReference type="PANTHER" id="PTHR24321">
    <property type="entry name" value="DEHYDROGENASES, SHORT CHAIN"/>
    <property type="match status" value="1"/>
</dbReference>
<dbReference type="GO" id="GO:0016491">
    <property type="term" value="F:oxidoreductase activity"/>
    <property type="evidence" value="ECO:0007669"/>
    <property type="project" value="UniProtKB-KW"/>
</dbReference>
<comment type="caution">
    <text evidence="3">The sequence shown here is derived from an EMBL/GenBank/DDBJ whole genome shotgun (WGS) entry which is preliminary data.</text>
</comment>
<accession>A0ABW2XPP5</accession>
<dbReference type="PRINTS" id="PR00081">
    <property type="entry name" value="GDHRDH"/>
</dbReference>
<evidence type="ECO:0000256" key="2">
    <source>
        <dbReference type="ARBA" id="ARBA00023002"/>
    </source>
</evidence>
<keyword evidence="4" id="KW-1185">Reference proteome</keyword>
<dbReference type="SUPFAM" id="SSF51735">
    <property type="entry name" value="NAD(P)-binding Rossmann-fold domains"/>
    <property type="match status" value="1"/>
</dbReference>
<organism evidence="3 4">
    <name type="scientific">Actinomadura fibrosa</name>
    <dbReference type="NCBI Taxonomy" id="111802"/>
    <lineage>
        <taxon>Bacteria</taxon>
        <taxon>Bacillati</taxon>
        <taxon>Actinomycetota</taxon>
        <taxon>Actinomycetes</taxon>
        <taxon>Streptosporangiales</taxon>
        <taxon>Thermomonosporaceae</taxon>
        <taxon>Actinomadura</taxon>
    </lineage>
</organism>
<dbReference type="PANTHER" id="PTHR24321:SF8">
    <property type="entry name" value="ESTRADIOL 17-BETA-DEHYDROGENASE 8-RELATED"/>
    <property type="match status" value="1"/>
</dbReference>